<gene>
    <name evidence="2" type="ORF">MAR_034539</name>
</gene>
<dbReference type="Proteomes" id="UP001164746">
    <property type="component" value="Chromosome 17"/>
</dbReference>
<organism evidence="2 3">
    <name type="scientific">Mya arenaria</name>
    <name type="common">Soft-shell clam</name>
    <dbReference type="NCBI Taxonomy" id="6604"/>
    <lineage>
        <taxon>Eukaryota</taxon>
        <taxon>Metazoa</taxon>
        <taxon>Spiralia</taxon>
        <taxon>Lophotrochozoa</taxon>
        <taxon>Mollusca</taxon>
        <taxon>Bivalvia</taxon>
        <taxon>Autobranchia</taxon>
        <taxon>Heteroconchia</taxon>
        <taxon>Euheterodonta</taxon>
        <taxon>Imparidentia</taxon>
        <taxon>Neoheterodontei</taxon>
        <taxon>Myida</taxon>
        <taxon>Myoidea</taxon>
        <taxon>Myidae</taxon>
        <taxon>Mya</taxon>
    </lineage>
</organism>
<accession>A0ABY7GDK8</accession>
<reference evidence="2" key="1">
    <citation type="submission" date="2022-11" db="EMBL/GenBank/DDBJ databases">
        <title>Centuries of genome instability and evolution in soft-shell clam transmissible cancer (bioRxiv).</title>
        <authorList>
            <person name="Hart S.F.M."/>
            <person name="Yonemitsu M.A."/>
            <person name="Giersch R.M."/>
            <person name="Beal B.F."/>
            <person name="Arriagada G."/>
            <person name="Davis B.W."/>
            <person name="Ostrander E.A."/>
            <person name="Goff S.P."/>
            <person name="Metzger M.J."/>
        </authorList>
    </citation>
    <scope>NUCLEOTIDE SEQUENCE</scope>
    <source>
        <strain evidence="2">MELC-2E11</strain>
        <tissue evidence="2">Siphon/mantle</tissue>
    </source>
</reference>
<name>A0ABY7GDK8_MYAAR</name>
<proteinExistence type="predicted"/>
<feature type="compositionally biased region" description="Pro residues" evidence="1">
    <location>
        <begin position="35"/>
        <end position="50"/>
    </location>
</feature>
<evidence type="ECO:0000313" key="3">
    <source>
        <dbReference type="Proteomes" id="UP001164746"/>
    </source>
</evidence>
<evidence type="ECO:0000256" key="1">
    <source>
        <dbReference type="SAM" id="MobiDB-lite"/>
    </source>
</evidence>
<keyword evidence="3" id="KW-1185">Reference proteome</keyword>
<dbReference type="EMBL" id="CP111028">
    <property type="protein sequence ID" value="WAR31997.1"/>
    <property type="molecule type" value="Genomic_DNA"/>
</dbReference>
<evidence type="ECO:0000313" key="2">
    <source>
        <dbReference type="EMBL" id="WAR31997.1"/>
    </source>
</evidence>
<protein>
    <submittedName>
        <fullName evidence="2">Uncharacterized protein</fullName>
    </submittedName>
</protein>
<feature type="region of interest" description="Disordered" evidence="1">
    <location>
        <begin position="29"/>
        <end position="50"/>
    </location>
</feature>
<sequence>MNPSSVIYIMNPSSVTVYEKTVPPPFDVGYSRQPLPIPPPQRLPPLPPPQTEVYYQKPRSLDVALPVAAPEVVYNDAPRREQDVIYLKR</sequence>